<gene>
    <name evidence="1" type="ORF">CSW08_04880</name>
</gene>
<dbReference type="RefSeq" id="WP_106658790.1">
    <property type="nucleotide sequence ID" value="NZ_PJEO01000015.1"/>
</dbReference>
<evidence type="ECO:0008006" key="3">
    <source>
        <dbReference type="Google" id="ProtNLM"/>
    </source>
</evidence>
<dbReference type="Proteomes" id="UP000233435">
    <property type="component" value="Unassembled WGS sequence"/>
</dbReference>
<reference evidence="1 2" key="1">
    <citation type="submission" date="2017-12" db="EMBL/GenBank/DDBJ databases">
        <title>Confluentibacter flavum sp. nov., isolated from the saline lake.</title>
        <authorList>
            <person name="Yu L."/>
        </authorList>
    </citation>
    <scope>NUCLEOTIDE SEQUENCE [LARGE SCALE GENOMIC DNA]</scope>
    <source>
        <strain evidence="1 2">3B</strain>
    </source>
</reference>
<proteinExistence type="predicted"/>
<dbReference type="EMBL" id="PJEO01000015">
    <property type="protein sequence ID" value="PKQ46079.1"/>
    <property type="molecule type" value="Genomic_DNA"/>
</dbReference>
<dbReference type="AlphaFoldDB" id="A0A2N3HM90"/>
<evidence type="ECO:0000313" key="2">
    <source>
        <dbReference type="Proteomes" id="UP000233435"/>
    </source>
</evidence>
<name>A0A2N3HM90_9FLAO</name>
<dbReference type="OrthoDB" id="2966407at2"/>
<comment type="caution">
    <text evidence="1">The sequence shown here is derived from an EMBL/GenBank/DDBJ whole genome shotgun (WGS) entry which is preliminary data.</text>
</comment>
<sequence>MEINKLHIFSKDTDAFSSQRGYNYQTLKTLETWVNNFLEDNNEEIYCEFEEDIFQKDNLNNSLKFRQLKLYKSNFSFSSDEVRKCIAHFFMLHIKYDYNDFQKEFIFETNSNIAGKRLENDAELLKDWYENQDVFDFDKFKIYSVKVKEIVSEYIQKQKKSLEGELDDKLLAELIEIFDIIDDDFWLEFTKLIKWKFIGISSEEEFIRVKSNIENLILKLPFSENSGNESQAFGVLLEKVFSTTSQEKPENRKLTLVQLEQLMLNIGSEDDKWYSKGQLFYSKINKIDTFRIGEFYEILDLVNYCRRKRYLHKHKALWNAFLGFYTKNENILPSYKRKAIYELVFLNNEFYEVDYNNLKERVRPKGSLFGFEEEIRYYLNDFNSFQNADELEKAQNIMNVLLPVVFEQKVNISENDLKLWLVNLYKEISRRFLSERDINEKCRLIEQKGNILLSVNRFRLRSNIEFIYYYEQLLKLIDQAPLFKISQFGDRIDKYIKIHINIDPKDKMGIIQSLEDFSEKLFPFVEEREGKVKLAQKQVLRGVQYLNSSEPPLLLKALEYFHKAKDNYLQEDTIEGYILALLNISQLYNQVGMHLAAKYYALAAFRLSVNKEMVNRTEKSLAMMFYCDYKQGSWFNAINIYKIYIAIRDESNLQMSDYKEEGEITQRLAMILYYTKKTSNQFKNFINAYLKELDYIGSEIIEPIFKRIEKDIDNSEKLNKVILKEIDDFPLNDIGNERVISFYALGSLWKIKFENSFELMSIAEEYISTIQIVLSEISLSNYDFHLTKSEINIELELKNDYTPPEQLPSNKINKWKVFICHFDKTNPEAINKHTVFNTVTVLYVLNNISLLIEEEYKDLFFKLIKERGLDKKQISVNLYQRMHRDIYTKQAFDISQRCSFQKEYFPLNFPKENKAMRWDDSLSEKYDVGFSVEAIENRFNNTKKSIYITIEKLKKDNEFIKLIHSLREEGWKDWQIITNIFNFMISYKVRRFENINYTNEKEAIELINKMFVKYKNLDEKDCYIEFPVQAFKSKEFMEQFEVGIGSIIKTYGLENKSITPNFDAIKEFLDVRFNLAVDDYNENNPLKNI</sequence>
<keyword evidence="2" id="KW-1185">Reference proteome</keyword>
<protein>
    <recommendedName>
        <fullName evidence="3">DUF4297 domain-containing protein</fullName>
    </recommendedName>
</protein>
<accession>A0A2N3HM90</accession>
<organism evidence="1 2">
    <name type="scientific">Confluentibacter flavum</name>
    <dbReference type="NCBI Taxonomy" id="1909700"/>
    <lineage>
        <taxon>Bacteria</taxon>
        <taxon>Pseudomonadati</taxon>
        <taxon>Bacteroidota</taxon>
        <taxon>Flavobacteriia</taxon>
        <taxon>Flavobacteriales</taxon>
        <taxon>Flavobacteriaceae</taxon>
        <taxon>Confluentibacter</taxon>
    </lineage>
</organism>
<evidence type="ECO:0000313" key="1">
    <source>
        <dbReference type="EMBL" id="PKQ46079.1"/>
    </source>
</evidence>